<reference evidence="1" key="1">
    <citation type="submission" date="2023-05" db="EMBL/GenBank/DDBJ databases">
        <authorList>
            <consortium name="Clinical and Environmental Microbiology Branch: Whole genome sequencing antimicrobial resistance pathogens in the healthcare setting"/>
        </authorList>
    </citation>
    <scope>NUCLEOTIDE SEQUENCE</scope>
    <source>
        <strain evidence="1">2023GN-00287</strain>
    </source>
</reference>
<gene>
    <name evidence="1" type="ORF">SGX49_004867</name>
</gene>
<name>A0AAN4D3F5_CITFR</name>
<dbReference type="AlphaFoldDB" id="A0AAN4D3F5"/>
<protein>
    <submittedName>
        <fullName evidence="1">Uncharacterized protein</fullName>
    </submittedName>
</protein>
<evidence type="ECO:0000313" key="1">
    <source>
        <dbReference type="EMBL" id="ELV3682365.1"/>
    </source>
</evidence>
<proteinExistence type="predicted"/>
<dbReference type="Proteomes" id="UP001279522">
    <property type="component" value="Unassembled WGS sequence"/>
</dbReference>
<dbReference type="RefSeq" id="WP_048236545.1">
    <property type="nucleotide sequence ID" value="NZ_CP022151.1"/>
</dbReference>
<evidence type="ECO:0000313" key="2">
    <source>
        <dbReference type="Proteomes" id="UP001279522"/>
    </source>
</evidence>
<sequence length="68" mass="6931">MLENYFKNGAIATDEKTQRLLAVQAALEIVKASASSAAGQGGSMYNDLTSAKEGISGLADAIQAALKG</sequence>
<organism evidence="1 2">
    <name type="scientific">Citrobacter freundii</name>
    <dbReference type="NCBI Taxonomy" id="546"/>
    <lineage>
        <taxon>Bacteria</taxon>
        <taxon>Pseudomonadati</taxon>
        <taxon>Pseudomonadota</taxon>
        <taxon>Gammaproteobacteria</taxon>
        <taxon>Enterobacterales</taxon>
        <taxon>Enterobacteriaceae</taxon>
        <taxon>Citrobacter</taxon>
        <taxon>Citrobacter freundii complex</taxon>
    </lineage>
</organism>
<dbReference type="EMBL" id="ABOSXX010000041">
    <property type="protein sequence ID" value="ELV3682365.1"/>
    <property type="molecule type" value="Genomic_DNA"/>
</dbReference>
<comment type="caution">
    <text evidence="1">The sequence shown here is derived from an EMBL/GenBank/DDBJ whole genome shotgun (WGS) entry which is preliminary data.</text>
</comment>
<accession>A0AAN4D3F5</accession>